<reference evidence="1" key="1">
    <citation type="submission" date="2021-06" db="EMBL/GenBank/DDBJ databases">
        <authorList>
            <person name="Hodson N. C."/>
            <person name="Mongue J. A."/>
            <person name="Jaron S. K."/>
        </authorList>
    </citation>
    <scope>NUCLEOTIDE SEQUENCE</scope>
</reference>
<keyword evidence="2" id="KW-1185">Reference proteome</keyword>
<organism evidence="1 2">
    <name type="scientific">Allacma fusca</name>
    <dbReference type="NCBI Taxonomy" id="39272"/>
    <lineage>
        <taxon>Eukaryota</taxon>
        <taxon>Metazoa</taxon>
        <taxon>Ecdysozoa</taxon>
        <taxon>Arthropoda</taxon>
        <taxon>Hexapoda</taxon>
        <taxon>Collembola</taxon>
        <taxon>Symphypleona</taxon>
        <taxon>Sminthuridae</taxon>
        <taxon>Allacma</taxon>
    </lineage>
</organism>
<sequence>MDMNYIHDKLNGLSFWLVMEKILQRKPWKLNPWDLAAALNTIRSFPGLFGFMTPKCGRQLKIIIFPKMASFKTLSDSFCGCLHDL</sequence>
<dbReference type="Proteomes" id="UP000708208">
    <property type="component" value="Unassembled WGS sequence"/>
</dbReference>
<evidence type="ECO:0000313" key="2">
    <source>
        <dbReference type="Proteomes" id="UP000708208"/>
    </source>
</evidence>
<dbReference type="AlphaFoldDB" id="A0A8J2JFC7"/>
<accession>A0A8J2JFC7</accession>
<proteinExistence type="predicted"/>
<gene>
    <name evidence="1" type="ORF">AFUS01_LOCUS7997</name>
</gene>
<dbReference type="EMBL" id="CAJVCH010054828">
    <property type="protein sequence ID" value="CAG7718616.1"/>
    <property type="molecule type" value="Genomic_DNA"/>
</dbReference>
<protein>
    <submittedName>
        <fullName evidence="1">Uncharacterized protein</fullName>
    </submittedName>
</protein>
<name>A0A8J2JFC7_9HEXA</name>
<comment type="caution">
    <text evidence="1">The sequence shown here is derived from an EMBL/GenBank/DDBJ whole genome shotgun (WGS) entry which is preliminary data.</text>
</comment>
<evidence type="ECO:0000313" key="1">
    <source>
        <dbReference type="EMBL" id="CAG7718616.1"/>
    </source>
</evidence>